<comment type="similarity">
    <text evidence="2">Belongs to the RecX family.</text>
</comment>
<proteinExistence type="inferred from homology"/>
<evidence type="ECO:0000256" key="3">
    <source>
        <dbReference type="ARBA" id="ARBA00018111"/>
    </source>
</evidence>
<dbReference type="InterPro" id="IPR003783">
    <property type="entry name" value="Regulatory_RecX"/>
</dbReference>
<reference evidence="7" key="1">
    <citation type="submission" date="2016-10" db="EMBL/GenBank/DDBJ databases">
        <authorList>
            <person name="Varghese N."/>
            <person name="Submissions S."/>
        </authorList>
    </citation>
    <scope>NUCLEOTIDE SEQUENCE [LARGE SCALE GENOMIC DNA]</scope>
    <source>
        <strain evidence="7">XBD1002</strain>
    </source>
</reference>
<feature type="domain" description="RecX second three-helical" evidence="5">
    <location>
        <begin position="109"/>
        <end position="150"/>
    </location>
</feature>
<dbReference type="InterPro" id="IPR036388">
    <property type="entry name" value="WH-like_DNA-bd_sf"/>
</dbReference>
<dbReference type="EMBL" id="FORI01000003">
    <property type="protein sequence ID" value="SFI60363.1"/>
    <property type="molecule type" value="Genomic_DNA"/>
</dbReference>
<gene>
    <name evidence="6" type="ORF">SAMN04487775_10371</name>
</gene>
<keyword evidence="7" id="KW-1185">Reference proteome</keyword>
<evidence type="ECO:0000259" key="5">
    <source>
        <dbReference type="Pfam" id="PF02631"/>
    </source>
</evidence>
<comment type="subcellular location">
    <subcellularLocation>
        <location evidence="1">Cytoplasm</location>
    </subcellularLocation>
</comment>
<accession>A0A1I3JJC2</accession>
<protein>
    <recommendedName>
        <fullName evidence="3">Regulatory protein RecX</fullName>
    </recommendedName>
</protein>
<dbReference type="Pfam" id="PF02631">
    <property type="entry name" value="RecX_HTH2"/>
    <property type="match status" value="1"/>
</dbReference>
<dbReference type="GO" id="GO:0005737">
    <property type="term" value="C:cytoplasm"/>
    <property type="evidence" value="ECO:0007669"/>
    <property type="project" value="UniProtKB-SubCell"/>
</dbReference>
<name>A0A1I3JJC2_9SPIR</name>
<dbReference type="Proteomes" id="UP000182737">
    <property type="component" value="Unassembled WGS sequence"/>
</dbReference>
<sequence length="197" mass="22357">MIIKSIAETSYSGMFKVAPEEGSAFYIRKEYLPDGLFERIDVGAEFDQTETDSLMDAGLTCAVELKAVSYLARAEQSRFGLTRKLTEKKYDKKYVEAALTYLEVCGYLSDQRYAIAWLNTRSTNHYEGRSRLSAELAARGIARDVANQALNEFFTEHDEDEICRKAYEKLSKTKSGDKLTEAMMRAGFSFKQIKSLL</sequence>
<evidence type="ECO:0000313" key="6">
    <source>
        <dbReference type="EMBL" id="SFI60363.1"/>
    </source>
</evidence>
<dbReference type="AlphaFoldDB" id="A0A1I3JJC2"/>
<organism evidence="6 7">
    <name type="scientific">Treponema bryantii</name>
    <dbReference type="NCBI Taxonomy" id="163"/>
    <lineage>
        <taxon>Bacteria</taxon>
        <taxon>Pseudomonadati</taxon>
        <taxon>Spirochaetota</taxon>
        <taxon>Spirochaetia</taxon>
        <taxon>Spirochaetales</taxon>
        <taxon>Treponemataceae</taxon>
        <taxon>Treponema</taxon>
    </lineage>
</organism>
<keyword evidence="4" id="KW-0963">Cytoplasm</keyword>
<dbReference type="InterPro" id="IPR053924">
    <property type="entry name" value="RecX_HTH_2nd"/>
</dbReference>
<dbReference type="PANTHER" id="PTHR33602:SF1">
    <property type="entry name" value="REGULATORY PROTEIN RECX FAMILY PROTEIN"/>
    <property type="match status" value="1"/>
</dbReference>
<dbReference type="Gene3D" id="1.10.10.10">
    <property type="entry name" value="Winged helix-like DNA-binding domain superfamily/Winged helix DNA-binding domain"/>
    <property type="match status" value="2"/>
</dbReference>
<evidence type="ECO:0000256" key="1">
    <source>
        <dbReference type="ARBA" id="ARBA00004496"/>
    </source>
</evidence>
<evidence type="ECO:0000256" key="4">
    <source>
        <dbReference type="ARBA" id="ARBA00022490"/>
    </source>
</evidence>
<evidence type="ECO:0000256" key="2">
    <source>
        <dbReference type="ARBA" id="ARBA00009695"/>
    </source>
</evidence>
<dbReference type="GO" id="GO:0006282">
    <property type="term" value="P:regulation of DNA repair"/>
    <property type="evidence" value="ECO:0007669"/>
    <property type="project" value="InterPro"/>
</dbReference>
<evidence type="ECO:0000313" key="7">
    <source>
        <dbReference type="Proteomes" id="UP000182737"/>
    </source>
</evidence>
<dbReference type="PANTHER" id="PTHR33602">
    <property type="entry name" value="REGULATORY PROTEIN RECX FAMILY PROTEIN"/>
    <property type="match status" value="1"/>
</dbReference>
<dbReference type="RefSeq" id="WP_074930926.1">
    <property type="nucleotide sequence ID" value="NZ_FORI01000003.1"/>
</dbReference>